<evidence type="ECO:0000256" key="1">
    <source>
        <dbReference type="ARBA" id="ARBA00005384"/>
    </source>
</evidence>
<keyword evidence="4" id="KW-0238">DNA-binding</keyword>
<dbReference type="CDD" id="cd07377">
    <property type="entry name" value="WHTH_GntR"/>
    <property type="match status" value="1"/>
</dbReference>
<dbReference type="GO" id="GO:0003700">
    <property type="term" value="F:DNA-binding transcription factor activity"/>
    <property type="evidence" value="ECO:0007669"/>
    <property type="project" value="InterPro"/>
</dbReference>
<evidence type="ECO:0000256" key="4">
    <source>
        <dbReference type="ARBA" id="ARBA00023125"/>
    </source>
</evidence>
<dbReference type="InterPro" id="IPR036390">
    <property type="entry name" value="WH_DNA-bd_sf"/>
</dbReference>
<dbReference type="SUPFAM" id="SSF46785">
    <property type="entry name" value="Winged helix' DNA-binding domain"/>
    <property type="match status" value="1"/>
</dbReference>
<keyword evidence="2" id="KW-0663">Pyridoxal phosphate</keyword>
<dbReference type="GO" id="GO:0003677">
    <property type="term" value="F:DNA binding"/>
    <property type="evidence" value="ECO:0007669"/>
    <property type="project" value="UniProtKB-KW"/>
</dbReference>
<dbReference type="GO" id="GO:0030170">
    <property type="term" value="F:pyridoxal phosphate binding"/>
    <property type="evidence" value="ECO:0007669"/>
    <property type="project" value="InterPro"/>
</dbReference>
<dbReference type="InterPro" id="IPR004839">
    <property type="entry name" value="Aminotransferase_I/II_large"/>
</dbReference>
<keyword evidence="5" id="KW-0804">Transcription</keyword>
<evidence type="ECO:0000259" key="6">
    <source>
        <dbReference type="PROSITE" id="PS50949"/>
    </source>
</evidence>
<dbReference type="EMBL" id="CP163444">
    <property type="protein sequence ID" value="XDQ69928.1"/>
    <property type="molecule type" value="Genomic_DNA"/>
</dbReference>
<dbReference type="SUPFAM" id="SSF53383">
    <property type="entry name" value="PLP-dependent transferases"/>
    <property type="match status" value="1"/>
</dbReference>
<dbReference type="AlphaFoldDB" id="A0AB39SRI8"/>
<evidence type="ECO:0000313" key="7">
    <source>
        <dbReference type="EMBL" id="XDQ69928.1"/>
    </source>
</evidence>
<dbReference type="PANTHER" id="PTHR46577:SF1">
    <property type="entry name" value="HTH-TYPE TRANSCRIPTIONAL REGULATORY PROTEIN GABR"/>
    <property type="match status" value="1"/>
</dbReference>
<gene>
    <name evidence="7" type="ORF">AB5J54_05055</name>
</gene>
<dbReference type="InterPro" id="IPR000524">
    <property type="entry name" value="Tscrpt_reg_HTH_GntR"/>
</dbReference>
<evidence type="ECO:0000256" key="2">
    <source>
        <dbReference type="ARBA" id="ARBA00022898"/>
    </source>
</evidence>
<keyword evidence="3" id="KW-0805">Transcription regulation</keyword>
<dbReference type="RefSeq" id="WP_369142675.1">
    <property type="nucleotide sequence ID" value="NZ_CP163444.1"/>
</dbReference>
<accession>A0AB39SRI8</accession>
<organism evidence="7">
    <name type="scientific">Streptomyces sp. R44</name>
    <dbReference type="NCBI Taxonomy" id="3238633"/>
    <lineage>
        <taxon>Bacteria</taxon>
        <taxon>Bacillati</taxon>
        <taxon>Actinomycetota</taxon>
        <taxon>Actinomycetes</taxon>
        <taxon>Kitasatosporales</taxon>
        <taxon>Streptomycetaceae</taxon>
        <taxon>Streptomyces</taxon>
    </lineage>
</organism>
<dbReference type="InterPro" id="IPR036388">
    <property type="entry name" value="WH-like_DNA-bd_sf"/>
</dbReference>
<evidence type="ECO:0000256" key="5">
    <source>
        <dbReference type="ARBA" id="ARBA00023163"/>
    </source>
</evidence>
<feature type="domain" description="HTH gntR-type" evidence="6">
    <location>
        <begin position="22"/>
        <end position="90"/>
    </location>
</feature>
<dbReference type="InterPro" id="IPR015424">
    <property type="entry name" value="PyrdxlP-dep_Trfase"/>
</dbReference>
<dbReference type="PRINTS" id="PR00035">
    <property type="entry name" value="HTHGNTR"/>
</dbReference>
<dbReference type="InterPro" id="IPR051446">
    <property type="entry name" value="HTH_trans_reg/aminotransferase"/>
</dbReference>
<evidence type="ECO:0000256" key="3">
    <source>
        <dbReference type="ARBA" id="ARBA00023015"/>
    </source>
</evidence>
<reference evidence="7" key="1">
    <citation type="submission" date="2024-07" db="EMBL/GenBank/DDBJ databases">
        <authorList>
            <person name="Yu S.T."/>
        </authorList>
    </citation>
    <scope>NUCLEOTIDE SEQUENCE</scope>
    <source>
        <strain evidence="7">R44</strain>
    </source>
</reference>
<dbReference type="Pfam" id="PF00155">
    <property type="entry name" value="Aminotran_1_2"/>
    <property type="match status" value="1"/>
</dbReference>
<proteinExistence type="inferred from homology"/>
<dbReference type="SMART" id="SM00345">
    <property type="entry name" value="HTH_GNTR"/>
    <property type="match status" value="1"/>
</dbReference>
<dbReference type="InterPro" id="IPR015421">
    <property type="entry name" value="PyrdxlP-dep_Trfase_major"/>
</dbReference>
<dbReference type="GO" id="GO:0008483">
    <property type="term" value="F:transaminase activity"/>
    <property type="evidence" value="ECO:0007669"/>
    <property type="project" value="UniProtKB-KW"/>
</dbReference>
<keyword evidence="7" id="KW-0808">Transferase</keyword>
<keyword evidence="7" id="KW-0032">Aminotransferase</keyword>
<dbReference type="CDD" id="cd00609">
    <property type="entry name" value="AAT_like"/>
    <property type="match status" value="1"/>
</dbReference>
<name>A0AB39SRI8_9ACTN</name>
<sequence length="472" mass="49403">MPLEWSGLSPELLLVVDRDSGEPLRSQLELGLRDAIRTGRLGVGERLPSSRELARMLGVSRGLVQECYAQLQAEGYLVTRVGSATRVATGAGTPPAPSSPPPAPARLMADFTWGVPDLAGFPLADWLWATREAARAMPASALGYGDPRGSAELREVLAGYLRRVRAAAADPERIVVCSGYAQGLGLALRALAGTGVRTVAYEDPGSPAAVSAAASSAGMAAVPVPVDELGIDVRALDATGARAVVVTPAHQWPTGVALAPERRVALIEWARRRDAVIIEDDYDAEFRYDRVPVGALQGLAADRVISLGTVSKSLAPALRIGWMLCPAALAGTIVEHKLRSDRGSPTLDQLALAGLIESGRFDRHLRRMRATYAARRTALVAALAEHAPEVGVTGLAAGFHAVAHLRGPADERTLVAAARARSVGLYGMSACRAPRTSAPVPGPVRLVLGFGNVGERAITAGVAAVGDLLRGR</sequence>
<dbReference type="PANTHER" id="PTHR46577">
    <property type="entry name" value="HTH-TYPE TRANSCRIPTIONAL REGULATORY PROTEIN GABR"/>
    <property type="match status" value="1"/>
</dbReference>
<dbReference type="Gene3D" id="1.10.10.10">
    <property type="entry name" value="Winged helix-like DNA-binding domain superfamily/Winged helix DNA-binding domain"/>
    <property type="match status" value="1"/>
</dbReference>
<comment type="similarity">
    <text evidence="1">In the C-terminal section; belongs to the class-I pyridoxal-phosphate-dependent aminotransferase family.</text>
</comment>
<protein>
    <submittedName>
        <fullName evidence="7">PLP-dependent aminotransferase family protein</fullName>
    </submittedName>
</protein>
<dbReference type="Gene3D" id="3.40.640.10">
    <property type="entry name" value="Type I PLP-dependent aspartate aminotransferase-like (Major domain)"/>
    <property type="match status" value="1"/>
</dbReference>
<dbReference type="PROSITE" id="PS50949">
    <property type="entry name" value="HTH_GNTR"/>
    <property type="match status" value="1"/>
</dbReference>
<dbReference type="Pfam" id="PF00392">
    <property type="entry name" value="GntR"/>
    <property type="match status" value="1"/>
</dbReference>